<keyword evidence="9 13" id="KW-0675">Receptor</keyword>
<dbReference type="RefSeq" id="XP_027285784.1">
    <property type="nucleotide sequence ID" value="XM_027429983.1"/>
</dbReference>
<dbReference type="AlphaFoldDB" id="A0A9J7JZ81"/>
<keyword evidence="3 13" id="KW-0919">Taste</keyword>
<gene>
    <name evidence="16" type="primary">LOC107978692</name>
</gene>
<keyword evidence="5 13" id="KW-0812">Transmembrane</keyword>
<accession>A0A9J7JZ81</accession>
<proteinExistence type="inferred from homology"/>
<feature type="transmembrane region" description="Helical" evidence="14">
    <location>
        <begin position="230"/>
        <end position="250"/>
    </location>
</feature>
<evidence type="ECO:0000256" key="6">
    <source>
        <dbReference type="ARBA" id="ARBA00022989"/>
    </source>
</evidence>
<evidence type="ECO:0000256" key="2">
    <source>
        <dbReference type="ARBA" id="ARBA00007376"/>
    </source>
</evidence>
<dbReference type="PANTHER" id="PTHR11394">
    <property type="entry name" value="TASTE RECEPTOR TYPE 2"/>
    <property type="match status" value="1"/>
</dbReference>
<feature type="transmembrane region" description="Helical" evidence="14">
    <location>
        <begin position="84"/>
        <end position="109"/>
    </location>
</feature>
<organism evidence="15 16">
    <name type="scientific">Cricetulus griseus</name>
    <name type="common">Chinese hamster</name>
    <name type="synonym">Cricetulus barabensis griseus</name>
    <dbReference type="NCBI Taxonomy" id="10029"/>
    <lineage>
        <taxon>Eukaryota</taxon>
        <taxon>Metazoa</taxon>
        <taxon>Chordata</taxon>
        <taxon>Craniata</taxon>
        <taxon>Vertebrata</taxon>
        <taxon>Euteleostomi</taxon>
        <taxon>Mammalia</taxon>
        <taxon>Eutheria</taxon>
        <taxon>Euarchontoglires</taxon>
        <taxon>Glires</taxon>
        <taxon>Rodentia</taxon>
        <taxon>Myomorpha</taxon>
        <taxon>Muroidea</taxon>
        <taxon>Cricetidae</taxon>
        <taxon>Cricetinae</taxon>
        <taxon>Cricetulus</taxon>
    </lineage>
</organism>
<evidence type="ECO:0000256" key="1">
    <source>
        <dbReference type="ARBA" id="ARBA00004141"/>
    </source>
</evidence>
<dbReference type="SUPFAM" id="SSF81321">
    <property type="entry name" value="Family A G protein-coupled receptor-like"/>
    <property type="match status" value="1"/>
</dbReference>
<evidence type="ECO:0000256" key="7">
    <source>
        <dbReference type="ARBA" id="ARBA00023040"/>
    </source>
</evidence>
<keyword evidence="10" id="KW-0325">Glycoprotein</keyword>
<comment type="similarity">
    <text evidence="2 12">Belongs to the G-protein coupled receptor T2R family.</text>
</comment>
<feature type="transmembrane region" description="Helical" evidence="14">
    <location>
        <begin position="50"/>
        <end position="72"/>
    </location>
</feature>
<keyword evidence="7 13" id="KW-0297">G-protein coupled receptor</keyword>
<dbReference type="Proteomes" id="UP001108280">
    <property type="component" value="Chromosome 8"/>
</dbReference>
<reference evidence="15" key="2">
    <citation type="journal article" date="2020" name="Biotechnol. Bioeng.">
        <title>Chromosome-scale scaffolds for the Chinese hamster reference genome assembly to facilitate the study of the CHO epigenome.</title>
        <authorList>
            <person name="Hilliard W."/>
            <person name="MacDonald M."/>
            <person name="Lee K.H."/>
        </authorList>
    </citation>
    <scope>NUCLEOTIDE SEQUENCE [LARGE SCALE GENOMIC DNA]</scope>
    <source>
        <strain evidence="15">17A/GY</strain>
    </source>
</reference>
<reference evidence="15" key="1">
    <citation type="journal article" date="2018" name="Biotechnol. Bioeng.">
        <title>A reference genome of the Chinese hamster based on a hybrid assembly strategy.</title>
        <authorList>
            <person name="Rupp O."/>
            <person name="MacDonald M.L."/>
            <person name="Li S."/>
            <person name="Dhiman H."/>
            <person name="Polson S."/>
            <person name="Griep S."/>
            <person name="Heffner K."/>
            <person name="Hernandez I."/>
            <person name="Brinkrolf K."/>
            <person name="Jadhav V."/>
            <person name="Samoudi M."/>
            <person name="Hao H."/>
            <person name="Kingham B."/>
            <person name="Goesmann A."/>
            <person name="Betenbaugh M.J."/>
            <person name="Lewis N.E."/>
            <person name="Borth N."/>
            <person name="Lee K.H."/>
        </authorList>
    </citation>
    <scope>NUCLEOTIDE SEQUENCE [LARGE SCALE GENOMIC DNA]</scope>
    <source>
        <strain evidence="15">17A/GY</strain>
    </source>
</reference>
<name>A0A9J7JZ81_CRIGR</name>
<dbReference type="GO" id="GO:0033038">
    <property type="term" value="F:bitter taste receptor activity"/>
    <property type="evidence" value="ECO:0007669"/>
    <property type="project" value="InterPro"/>
</dbReference>
<evidence type="ECO:0000256" key="11">
    <source>
        <dbReference type="ARBA" id="ARBA00023224"/>
    </source>
</evidence>
<keyword evidence="15" id="KW-1185">Reference proteome</keyword>
<evidence type="ECO:0000256" key="12">
    <source>
        <dbReference type="RuleBase" id="RU004423"/>
    </source>
</evidence>
<keyword evidence="8 13" id="KW-0472">Membrane</keyword>
<evidence type="ECO:0000256" key="5">
    <source>
        <dbReference type="ARBA" id="ARBA00022692"/>
    </source>
</evidence>
<feature type="transmembrane region" description="Helical" evidence="14">
    <location>
        <begin position="6"/>
        <end position="29"/>
    </location>
</feature>
<dbReference type="OrthoDB" id="8876749at2759"/>
<evidence type="ECO:0000256" key="10">
    <source>
        <dbReference type="ARBA" id="ARBA00023180"/>
    </source>
</evidence>
<keyword evidence="4 13" id="KW-0716">Sensory transduction</keyword>
<dbReference type="GO" id="GO:0016020">
    <property type="term" value="C:membrane"/>
    <property type="evidence" value="ECO:0007669"/>
    <property type="project" value="UniProtKB-SubCell"/>
</dbReference>
<evidence type="ECO:0000256" key="8">
    <source>
        <dbReference type="ARBA" id="ARBA00023136"/>
    </source>
</evidence>
<evidence type="ECO:0000313" key="16">
    <source>
        <dbReference type="RefSeq" id="XP_027285784.1"/>
    </source>
</evidence>
<evidence type="ECO:0000256" key="14">
    <source>
        <dbReference type="SAM" id="Phobius"/>
    </source>
</evidence>
<dbReference type="Pfam" id="PF05296">
    <property type="entry name" value="TAS2R"/>
    <property type="match status" value="1"/>
</dbReference>
<dbReference type="CDD" id="cd15019">
    <property type="entry name" value="7tm_TAS2R14-like"/>
    <property type="match status" value="1"/>
</dbReference>
<dbReference type="GO" id="GO:0004930">
    <property type="term" value="F:G protein-coupled receptor activity"/>
    <property type="evidence" value="ECO:0007669"/>
    <property type="project" value="UniProtKB-KW"/>
</dbReference>
<keyword evidence="11 13" id="KW-0807">Transducer</keyword>
<dbReference type="PANTHER" id="PTHR11394:SF42">
    <property type="entry name" value="TASTE RECEPTOR TYPE 2 MEMBER 113"/>
    <property type="match status" value="1"/>
</dbReference>
<evidence type="ECO:0000313" key="15">
    <source>
        <dbReference type="Proteomes" id="UP001108280"/>
    </source>
</evidence>
<feature type="transmembrane region" description="Helical" evidence="14">
    <location>
        <begin position="129"/>
        <end position="151"/>
    </location>
</feature>
<protein>
    <recommendedName>
        <fullName evidence="13">Taste receptor type 2</fullName>
    </recommendedName>
</protein>
<feature type="transmembrane region" description="Helical" evidence="14">
    <location>
        <begin position="262"/>
        <end position="284"/>
    </location>
</feature>
<evidence type="ECO:0000256" key="3">
    <source>
        <dbReference type="ARBA" id="ARBA00022480"/>
    </source>
</evidence>
<keyword evidence="6 14" id="KW-1133">Transmembrane helix</keyword>
<sequence>MVAVLRRTFAIIFSVEFIMGTLGNGFIALKNIIDWVQRRKISLVDQILTALAIARIALLWLLFLDWWIFVYYPAFYSTGKMLRIYFISWTVISHCNLWLITSLSIFYFLKISNFSNIIFLYLKFRVRNVILVTLIVSLFLLFLNVVVVKIYSDTCLEGVQQNVSHTSRLCNYAQICELLSFTNPIFSTVPFVMSLATFFLLIFSLWRHLKNVQHSTKGYRDISTTAHTRALQTVIISVLLYIIFFLSLFVKVWSSGSQERHLILLSVWALGNAVLSAHPFVLIWGNSKLRRASLSVMLWLRYRLKI</sequence>
<evidence type="ECO:0000256" key="9">
    <source>
        <dbReference type="ARBA" id="ARBA00023170"/>
    </source>
</evidence>
<feature type="transmembrane region" description="Helical" evidence="14">
    <location>
        <begin position="188"/>
        <end position="209"/>
    </location>
</feature>
<comment type="subcellular location">
    <subcellularLocation>
        <location evidence="1 13">Membrane</location>
        <topology evidence="1 13">Multi-pass membrane protein</topology>
    </subcellularLocation>
</comment>
<dbReference type="FunFam" id="1.20.1070.10:FF:000042">
    <property type="entry name" value="Taste receptor type 2 member 7"/>
    <property type="match status" value="1"/>
</dbReference>
<evidence type="ECO:0000256" key="13">
    <source>
        <dbReference type="RuleBase" id="RU004424"/>
    </source>
</evidence>
<evidence type="ECO:0000256" key="4">
    <source>
        <dbReference type="ARBA" id="ARBA00022606"/>
    </source>
</evidence>
<dbReference type="InterPro" id="IPR007960">
    <property type="entry name" value="TAS2R"/>
</dbReference>
<dbReference type="KEGG" id="cge:107978692"/>
<reference evidence="16" key="3">
    <citation type="submission" date="2025-08" db="UniProtKB">
        <authorList>
            <consortium name="RefSeq"/>
        </authorList>
    </citation>
    <scope>IDENTIFICATION</scope>
    <source>
        <strain evidence="16">17A/GY</strain>
        <tissue evidence="16">Liver</tissue>
    </source>
</reference>
<dbReference type="GeneID" id="107978692"/>
<dbReference type="Gene3D" id="1.20.1070.10">
    <property type="entry name" value="Rhodopsin 7-helix transmembrane proteins"/>
    <property type="match status" value="1"/>
</dbReference>